<gene>
    <name evidence="1" type="ORF">AABB31_01885</name>
</gene>
<dbReference type="EMBL" id="CP151767">
    <property type="protein sequence ID" value="WZU67740.1"/>
    <property type="molecule type" value="Genomic_DNA"/>
</dbReference>
<organism evidence="1 2">
    <name type="scientific">Yoonia rhodophyticola</name>
    <dbReference type="NCBI Taxonomy" id="3137370"/>
    <lineage>
        <taxon>Bacteria</taxon>
        <taxon>Pseudomonadati</taxon>
        <taxon>Pseudomonadota</taxon>
        <taxon>Alphaproteobacteria</taxon>
        <taxon>Rhodobacterales</taxon>
        <taxon>Paracoccaceae</taxon>
        <taxon>Yoonia</taxon>
    </lineage>
</organism>
<reference evidence="2" key="1">
    <citation type="submission" date="2024-04" db="EMBL/GenBank/DDBJ databases">
        <title>Phylogenomic analyses of a clade within the roseobacter group suggest taxonomic reassignments of species of the genera Aestuariivita, Citreicella, Loktanella, Nautella, Pelagibaca, Ruegeria, Thalassobius, Thiobacimonas and Tropicibacter, and the proposal o.</title>
        <authorList>
            <person name="Jeon C.O."/>
        </authorList>
    </citation>
    <scope>NUCLEOTIDE SEQUENCE [LARGE SCALE GENOMIC DNA]</scope>
    <source>
        <strain evidence="2">SS1-5</strain>
    </source>
</reference>
<reference evidence="1 2" key="2">
    <citation type="submission" date="2024-08" db="EMBL/GenBank/DDBJ databases">
        <title>Phylogenomic analyses of a clade within the roseobacter group suggest taxonomic reassignments of species of the genera Aestuariivita, Citreicella, Loktanella, Nautella, Pelagibaca, Ruegeria, Thalassobius, Thiobacimonas and Tropicibacter, and the proposal o.</title>
        <authorList>
            <person name="Jeon C.O."/>
        </authorList>
    </citation>
    <scope>NUCLEOTIDE SEQUENCE [LARGE SCALE GENOMIC DNA]</scope>
    <source>
        <strain evidence="1 2">SS1-5</strain>
    </source>
</reference>
<dbReference type="RefSeq" id="WP_342077043.1">
    <property type="nucleotide sequence ID" value="NZ_CP151767.2"/>
</dbReference>
<dbReference type="AlphaFoldDB" id="A0AAN0NKV1"/>
<name>A0AAN0NKV1_9RHOB</name>
<dbReference type="Proteomes" id="UP001470809">
    <property type="component" value="Chromosome"/>
</dbReference>
<evidence type="ECO:0000313" key="1">
    <source>
        <dbReference type="EMBL" id="WZU67740.1"/>
    </source>
</evidence>
<evidence type="ECO:0000313" key="2">
    <source>
        <dbReference type="Proteomes" id="UP001470809"/>
    </source>
</evidence>
<proteinExistence type="predicted"/>
<protein>
    <submittedName>
        <fullName evidence="1">Uncharacterized protein</fullName>
    </submittedName>
</protein>
<dbReference type="KEGG" id="yrh:AABB31_01885"/>
<accession>A0AAN0NKV1</accession>
<keyword evidence="2" id="KW-1185">Reference proteome</keyword>
<sequence>MARIGKFLDKILAGKGAWSGVGVAVDTTQFVVGLQETKHFVSLSGGSVDTRLIVCYPQDTSAFMTTAQTITINNTTYDVSGAVEYHYGVKLQT</sequence>